<dbReference type="Pfam" id="PF21362">
    <property type="entry name" value="Sina_RING"/>
    <property type="match status" value="1"/>
</dbReference>
<dbReference type="GO" id="GO:0005737">
    <property type="term" value="C:cytoplasm"/>
    <property type="evidence" value="ECO:0007669"/>
    <property type="project" value="InterPro"/>
</dbReference>
<evidence type="ECO:0000256" key="5">
    <source>
        <dbReference type="PROSITE-ProRule" id="PRU00175"/>
    </source>
</evidence>
<evidence type="ECO:0000256" key="3">
    <source>
        <dbReference type="ARBA" id="ARBA00022771"/>
    </source>
</evidence>
<dbReference type="Gene3D" id="2.60.210.10">
    <property type="entry name" value="Apoptosis, Tumor Necrosis Factor Receptor Associated Protein 2, Chain A"/>
    <property type="match status" value="1"/>
</dbReference>
<feature type="domain" description="RING-type" evidence="7">
    <location>
        <begin position="19"/>
        <end position="55"/>
    </location>
</feature>
<dbReference type="EC" id="2.3.2.27" evidence="6"/>
<dbReference type="Gene3D" id="3.30.40.10">
    <property type="entry name" value="Zinc/RING finger domain, C3HC4 (zinc finger)"/>
    <property type="match status" value="2"/>
</dbReference>
<dbReference type="PANTHER" id="PTHR45877">
    <property type="entry name" value="E3 UBIQUITIN-PROTEIN LIGASE SIAH2"/>
    <property type="match status" value="1"/>
</dbReference>
<dbReference type="PROSITE" id="PS50089">
    <property type="entry name" value="ZF_RING_2"/>
    <property type="match status" value="1"/>
</dbReference>
<dbReference type="InterPro" id="IPR013083">
    <property type="entry name" value="Znf_RING/FYVE/PHD"/>
</dbReference>
<comment type="domain">
    <text evidence="6">The SBD domain (substrate-binding domain) mediates the interaction with substrate proteins. It is related to the TRAF family.</text>
</comment>
<dbReference type="AlphaFoldDB" id="A0A813K561"/>
<comment type="pathway">
    <text evidence="6">Protein modification; protein ubiquitination.</text>
</comment>
<accession>A0A813K561</accession>
<proteinExistence type="inferred from homology"/>
<keyword evidence="6" id="KW-0833">Ubl conjugation pathway</keyword>
<protein>
    <recommendedName>
        <fullName evidence="6">E3 ubiquitin-protein ligase</fullName>
        <ecNumber evidence="6">2.3.2.27</ecNumber>
    </recommendedName>
</protein>
<dbReference type="GO" id="GO:0008270">
    <property type="term" value="F:zinc ion binding"/>
    <property type="evidence" value="ECO:0007669"/>
    <property type="project" value="UniProtKB-KW"/>
</dbReference>
<keyword evidence="2 6" id="KW-0479">Metal-binding</keyword>
<comment type="similarity">
    <text evidence="1 6">Belongs to the SINA (Seven in absentia) family.</text>
</comment>
<evidence type="ECO:0000313" key="8">
    <source>
        <dbReference type="EMBL" id="CAE8697276.1"/>
    </source>
</evidence>
<dbReference type="Proteomes" id="UP000626109">
    <property type="component" value="Unassembled WGS sequence"/>
</dbReference>
<sequence length="270" mass="29700">MSAKKRKASSQGVEGLLECPVCMIDPMPPPILQCRNGHALCAGCAKQLRNCPSCQATPLNIRCLMLEKAAETMMVACVNAPTCTEMVKYGDLSEHIKDCQFKPIPCPALSGPCDCTALAMDQNVLVAHLKEKHQIELRPLGTWSIANPTGVKVGNWHDKLIQAHGSHFLARTQARTYEGSLVYVAWVQCIGTKKEGIRFKYEVSATGAGRSLIFRSHPRSISESAQRISDSSDCLIVRRSLAHFMSGKENDEKGLNLQMHVRILLASTPW</sequence>
<gene>
    <name evidence="8" type="ORF">PGLA2088_LOCUS30222</name>
</gene>
<dbReference type="PANTHER" id="PTHR45877:SF2">
    <property type="entry name" value="E3 UBIQUITIN-PROTEIN LIGASE SINA-RELATED"/>
    <property type="match status" value="1"/>
</dbReference>
<organism evidence="8 9">
    <name type="scientific">Polarella glacialis</name>
    <name type="common">Dinoflagellate</name>
    <dbReference type="NCBI Taxonomy" id="89957"/>
    <lineage>
        <taxon>Eukaryota</taxon>
        <taxon>Sar</taxon>
        <taxon>Alveolata</taxon>
        <taxon>Dinophyceae</taxon>
        <taxon>Suessiales</taxon>
        <taxon>Suessiaceae</taxon>
        <taxon>Polarella</taxon>
    </lineage>
</organism>
<reference evidence="8" key="1">
    <citation type="submission" date="2021-02" db="EMBL/GenBank/DDBJ databases">
        <authorList>
            <person name="Dougan E. K."/>
            <person name="Rhodes N."/>
            <person name="Thang M."/>
            <person name="Chan C."/>
        </authorList>
    </citation>
    <scope>NUCLEOTIDE SEQUENCE</scope>
</reference>
<dbReference type="InterPro" id="IPR004162">
    <property type="entry name" value="SINA-like_animal"/>
</dbReference>
<dbReference type="SUPFAM" id="SSF49599">
    <property type="entry name" value="TRAF domain-like"/>
    <property type="match status" value="1"/>
</dbReference>
<dbReference type="InterPro" id="IPR001841">
    <property type="entry name" value="Znf_RING"/>
</dbReference>
<keyword evidence="4 6" id="KW-0862">Zinc</keyword>
<evidence type="ECO:0000256" key="4">
    <source>
        <dbReference type="ARBA" id="ARBA00022833"/>
    </source>
</evidence>
<dbReference type="InterPro" id="IPR008974">
    <property type="entry name" value="TRAF-like"/>
</dbReference>
<keyword evidence="3 5" id="KW-0863">Zinc-finger</keyword>
<comment type="domain">
    <text evidence="6">The RING-type zinc finger domain is essential for ubiquitin ligase activity.</text>
</comment>
<evidence type="ECO:0000256" key="6">
    <source>
        <dbReference type="RuleBase" id="RU201113"/>
    </source>
</evidence>
<dbReference type="InterPro" id="IPR018121">
    <property type="entry name" value="7-in-absentia-prot_TRAF-dom"/>
</dbReference>
<dbReference type="GO" id="GO:0031624">
    <property type="term" value="F:ubiquitin conjugating enzyme binding"/>
    <property type="evidence" value="ECO:0007669"/>
    <property type="project" value="TreeGrafter"/>
</dbReference>
<evidence type="ECO:0000313" key="9">
    <source>
        <dbReference type="Proteomes" id="UP000626109"/>
    </source>
</evidence>
<evidence type="ECO:0000256" key="1">
    <source>
        <dbReference type="ARBA" id="ARBA00009119"/>
    </source>
</evidence>
<comment type="function">
    <text evidence="6">E3 ubiquitin-protein ligase that mediates ubiquitination and subsequent proteasomal degradation of target proteins. E3 ubiquitin ligases accept ubiquitin from an E2 ubiquitin-conjugating enzyme in the form of a thioester and then directly transfers the ubiquitin to targeted substrates.</text>
</comment>
<dbReference type="Pfam" id="PF03145">
    <property type="entry name" value="Sina_TRAF"/>
    <property type="match status" value="1"/>
</dbReference>
<evidence type="ECO:0000256" key="2">
    <source>
        <dbReference type="ARBA" id="ARBA00022723"/>
    </source>
</evidence>
<comment type="catalytic activity">
    <reaction evidence="6">
        <text>S-ubiquitinyl-[E2 ubiquitin-conjugating enzyme]-L-cysteine + [acceptor protein]-L-lysine = [E2 ubiquitin-conjugating enzyme]-L-cysteine + N(6)-ubiquitinyl-[acceptor protein]-L-lysine.</text>
        <dbReference type="EC" id="2.3.2.27"/>
    </reaction>
</comment>
<dbReference type="GO" id="GO:0043161">
    <property type="term" value="P:proteasome-mediated ubiquitin-dependent protein catabolic process"/>
    <property type="evidence" value="ECO:0007669"/>
    <property type="project" value="TreeGrafter"/>
</dbReference>
<evidence type="ECO:0000259" key="7">
    <source>
        <dbReference type="PROSITE" id="PS50089"/>
    </source>
</evidence>
<dbReference type="EMBL" id="CAJNNW010028701">
    <property type="protein sequence ID" value="CAE8697276.1"/>
    <property type="molecule type" value="Genomic_DNA"/>
</dbReference>
<name>A0A813K561_POLGL</name>
<comment type="caution">
    <text evidence="8">The sequence shown here is derived from an EMBL/GenBank/DDBJ whole genome shotgun (WGS) entry which is preliminary data.</text>
</comment>
<dbReference type="GO" id="GO:0061630">
    <property type="term" value="F:ubiquitin protein ligase activity"/>
    <property type="evidence" value="ECO:0007669"/>
    <property type="project" value="UniProtKB-EC"/>
</dbReference>
<dbReference type="InterPro" id="IPR049548">
    <property type="entry name" value="Sina-like_RING"/>
</dbReference>